<accession>Q0F2K5</accession>
<reference evidence="3 4" key="1">
    <citation type="submission" date="2006-09" db="EMBL/GenBank/DDBJ databases">
        <authorList>
            <person name="Emerson D."/>
            <person name="Ferriera S."/>
            <person name="Johnson J."/>
            <person name="Kravitz S."/>
            <person name="Halpern A."/>
            <person name="Remington K."/>
            <person name="Beeson K."/>
            <person name="Tran B."/>
            <person name="Rogers Y.-H."/>
            <person name="Friedman R."/>
            <person name="Venter J.C."/>
        </authorList>
    </citation>
    <scope>NUCLEOTIDE SEQUENCE [LARGE SCALE GENOMIC DNA]</scope>
    <source>
        <strain evidence="3 4">PV-1</strain>
    </source>
</reference>
<dbReference type="Pfam" id="PF01476">
    <property type="entry name" value="LysM"/>
    <property type="match status" value="1"/>
</dbReference>
<dbReference type="InterPro" id="IPR016047">
    <property type="entry name" value="M23ase_b-sheet_dom"/>
</dbReference>
<dbReference type="HOGENOM" id="CLU_029425_0_0_0"/>
<dbReference type="Gene3D" id="2.70.70.10">
    <property type="entry name" value="Glucose Permease (Domain IIA)"/>
    <property type="match status" value="1"/>
</dbReference>
<dbReference type="Proteomes" id="UP000005297">
    <property type="component" value="Unassembled WGS sequence"/>
</dbReference>
<evidence type="ECO:0000313" key="3">
    <source>
        <dbReference type="EMBL" id="EAU55545.1"/>
    </source>
</evidence>
<dbReference type="AlphaFoldDB" id="Q0F2K5"/>
<dbReference type="InterPro" id="IPR050570">
    <property type="entry name" value="Cell_wall_metabolism_enzyme"/>
</dbReference>
<keyword evidence="4" id="KW-1185">Reference proteome</keyword>
<organism evidence="3 4">
    <name type="scientific">Mariprofundus ferrooxydans PV-1</name>
    <dbReference type="NCBI Taxonomy" id="314345"/>
    <lineage>
        <taxon>Bacteria</taxon>
        <taxon>Pseudomonadati</taxon>
        <taxon>Pseudomonadota</taxon>
        <taxon>Candidatius Mariprofundia</taxon>
        <taxon>Mariprofundales</taxon>
        <taxon>Mariprofundaceae</taxon>
        <taxon>Mariprofundus</taxon>
    </lineage>
</organism>
<dbReference type="FunCoup" id="Q0F2K5">
    <property type="interactions" value="137"/>
</dbReference>
<dbReference type="RefSeq" id="WP_009850564.1">
    <property type="nucleotide sequence ID" value="NZ_DS022295.1"/>
</dbReference>
<evidence type="ECO:0000259" key="2">
    <source>
        <dbReference type="PROSITE" id="PS51782"/>
    </source>
</evidence>
<dbReference type="Pfam" id="PF01551">
    <property type="entry name" value="Peptidase_M23"/>
    <property type="match status" value="1"/>
</dbReference>
<evidence type="ECO:0000256" key="1">
    <source>
        <dbReference type="SAM" id="MobiDB-lite"/>
    </source>
</evidence>
<dbReference type="InterPro" id="IPR018392">
    <property type="entry name" value="LysM"/>
</dbReference>
<dbReference type="InterPro" id="IPR036779">
    <property type="entry name" value="LysM_dom_sf"/>
</dbReference>
<protein>
    <submittedName>
        <fullName evidence="3">Membrane protein</fullName>
    </submittedName>
</protein>
<dbReference type="CDD" id="cd12797">
    <property type="entry name" value="M23_peptidase"/>
    <property type="match status" value="1"/>
</dbReference>
<dbReference type="PANTHER" id="PTHR21666">
    <property type="entry name" value="PEPTIDASE-RELATED"/>
    <property type="match status" value="1"/>
</dbReference>
<feature type="domain" description="LysM" evidence="2">
    <location>
        <begin position="41"/>
        <end position="85"/>
    </location>
</feature>
<dbReference type="GO" id="GO:0004222">
    <property type="term" value="F:metalloendopeptidase activity"/>
    <property type="evidence" value="ECO:0007669"/>
    <property type="project" value="TreeGrafter"/>
</dbReference>
<dbReference type="InterPro" id="IPR011055">
    <property type="entry name" value="Dup_hybrid_motif"/>
</dbReference>
<gene>
    <name evidence="3" type="ORF">SPV1_01317</name>
</gene>
<proteinExistence type="predicted"/>
<dbReference type="PROSITE" id="PS51257">
    <property type="entry name" value="PROKAR_LIPOPROTEIN"/>
    <property type="match status" value="1"/>
</dbReference>
<dbReference type="PANTHER" id="PTHR21666:SF270">
    <property type="entry name" value="MUREIN HYDROLASE ACTIVATOR ENVC"/>
    <property type="match status" value="1"/>
</dbReference>
<dbReference type="SMART" id="SM00257">
    <property type="entry name" value="LysM"/>
    <property type="match status" value="1"/>
</dbReference>
<feature type="region of interest" description="Disordered" evidence="1">
    <location>
        <begin position="103"/>
        <end position="140"/>
    </location>
</feature>
<name>Q0F2K5_9PROT</name>
<dbReference type="SUPFAM" id="SSF51261">
    <property type="entry name" value="Duplicated hybrid motif"/>
    <property type="match status" value="1"/>
</dbReference>
<dbReference type="eggNOG" id="COG0739">
    <property type="taxonomic scope" value="Bacteria"/>
</dbReference>
<dbReference type="PROSITE" id="PS51782">
    <property type="entry name" value="LYSM"/>
    <property type="match status" value="1"/>
</dbReference>
<dbReference type="CDD" id="cd00118">
    <property type="entry name" value="LysM"/>
    <property type="match status" value="1"/>
</dbReference>
<evidence type="ECO:0000313" key="4">
    <source>
        <dbReference type="Proteomes" id="UP000005297"/>
    </source>
</evidence>
<sequence length="268" mass="29749">MVVARRVIYLLVAVFSLSGCFSTSVEKAALHDRSVSNSRTQIYHVRANDTLYSIGKRFGVSYRRIAARNHLRAPYRIYVGQQLYINRVAPVASNRPVARTIRHVSSTKRRHSSARSSRVKVRHAKPVAKKTQSRSQHRKASASIKGKLLWPVRGTVTSRFGRRGSRMHDGIDIGAKQGTAVHAAASGEVVYSDSRLSGYGKLVIIRHGNNLFTAYAHNQRNLVRKGDKVRAGDVIARVGQTGRATGPHLHFEVRQGSTPVDPLAYLPR</sequence>
<dbReference type="STRING" id="314344.AL013_01715"/>
<comment type="caution">
    <text evidence="3">The sequence shown here is derived from an EMBL/GenBank/DDBJ whole genome shotgun (WGS) entry which is preliminary data.</text>
</comment>
<dbReference type="EMBL" id="AATS01000002">
    <property type="protein sequence ID" value="EAU55545.1"/>
    <property type="molecule type" value="Genomic_DNA"/>
</dbReference>
<dbReference type="InParanoid" id="Q0F2K5"/>
<dbReference type="OrthoDB" id="5293645at2"/>
<dbReference type="Gene3D" id="3.10.350.10">
    <property type="entry name" value="LysM domain"/>
    <property type="match status" value="1"/>
</dbReference>